<dbReference type="Proteomes" id="UP000319818">
    <property type="component" value="Unassembled WGS sequence"/>
</dbReference>
<evidence type="ECO:0000256" key="1">
    <source>
        <dbReference type="ARBA" id="ARBA00001946"/>
    </source>
</evidence>
<comment type="caution">
    <text evidence="6">The sequence shown here is derived from an EMBL/GenBank/DDBJ whole genome shotgun (WGS) entry which is preliminary data.</text>
</comment>
<dbReference type="InterPro" id="IPR036849">
    <property type="entry name" value="Enolase-like_C_sf"/>
</dbReference>
<feature type="compositionally biased region" description="Basic and acidic residues" evidence="4">
    <location>
        <begin position="385"/>
        <end position="398"/>
    </location>
</feature>
<sequence>MRITAVRCVEYTGTIDHPGAFWEERLIRPVDIYPQFRAEGPEFLPGAEGDGHRVTSVFVHVETDDGVTGTAGPITRQQAYLIGTGMAALLVGRDPLATEYLWDVLYRSAVHGRKGVEMMAISALDCALWDLKGRHLGVPVHVLLGGPTREEIPAYASALGYSLDLDAVRERAAEIVGAGFTATKWFPRHGPVDGGAGIEANVALVAALREAVGPDVDIMVDAWMSWDVPYALRMGERLAEYAPRWIEEPVLPDKPHSYAEITRRMPGGIQVSGAEHEYTRWGLHQLMAAGAMHIYQPDTYWAGGISEMLKIAALASTYDVQLIPHGHSVPANTHFSFAQPPTLTPMIEYLLKWNTLHQWFLATPVHPVDGKVTPPTQPGLGTDLDENKIESRRELTFA</sequence>
<dbReference type="InterPro" id="IPR029017">
    <property type="entry name" value="Enolase-like_N"/>
</dbReference>
<dbReference type="InterPro" id="IPR046945">
    <property type="entry name" value="RHMD-like"/>
</dbReference>
<dbReference type="SUPFAM" id="SSF51604">
    <property type="entry name" value="Enolase C-terminal domain-like"/>
    <property type="match status" value="1"/>
</dbReference>
<dbReference type="GO" id="GO:0016836">
    <property type="term" value="F:hydro-lyase activity"/>
    <property type="evidence" value="ECO:0007669"/>
    <property type="project" value="TreeGrafter"/>
</dbReference>
<dbReference type="InterPro" id="IPR029065">
    <property type="entry name" value="Enolase_C-like"/>
</dbReference>
<dbReference type="SUPFAM" id="SSF54826">
    <property type="entry name" value="Enolase N-terminal domain-like"/>
    <property type="match status" value="1"/>
</dbReference>
<dbReference type="GO" id="GO:0016052">
    <property type="term" value="P:carbohydrate catabolic process"/>
    <property type="evidence" value="ECO:0007669"/>
    <property type="project" value="TreeGrafter"/>
</dbReference>
<dbReference type="InterPro" id="IPR013341">
    <property type="entry name" value="Mandelate_racemase_N_dom"/>
</dbReference>
<dbReference type="Gene3D" id="3.30.390.10">
    <property type="entry name" value="Enolase-like, N-terminal domain"/>
    <property type="match status" value="1"/>
</dbReference>
<keyword evidence="3" id="KW-0460">Magnesium</keyword>
<evidence type="ECO:0000256" key="4">
    <source>
        <dbReference type="SAM" id="MobiDB-lite"/>
    </source>
</evidence>
<dbReference type="SFLD" id="SFLDG00179">
    <property type="entry name" value="mandelate_racemase"/>
    <property type="match status" value="1"/>
</dbReference>
<dbReference type="OrthoDB" id="5241672at2"/>
<dbReference type="Pfam" id="PF13378">
    <property type="entry name" value="MR_MLE_C"/>
    <property type="match status" value="1"/>
</dbReference>
<dbReference type="PANTHER" id="PTHR13794:SF58">
    <property type="entry name" value="MITOCHONDRIAL ENOLASE SUPERFAMILY MEMBER 1"/>
    <property type="match status" value="1"/>
</dbReference>
<protein>
    <submittedName>
        <fullName evidence="6">L-alanine-DL-glutamate epimerase-like enolase superfamily enzyme</fullName>
    </submittedName>
</protein>
<evidence type="ECO:0000259" key="5">
    <source>
        <dbReference type="SMART" id="SM00922"/>
    </source>
</evidence>
<dbReference type="Gene3D" id="3.20.20.120">
    <property type="entry name" value="Enolase-like C-terminal domain"/>
    <property type="match status" value="1"/>
</dbReference>
<name>A0A543GDT4_9PSEU</name>
<dbReference type="AlphaFoldDB" id="A0A543GDT4"/>
<gene>
    <name evidence="6" type="ORF">FB388_1600</name>
</gene>
<feature type="region of interest" description="Disordered" evidence="4">
    <location>
        <begin position="370"/>
        <end position="398"/>
    </location>
</feature>
<evidence type="ECO:0000313" key="6">
    <source>
        <dbReference type="EMBL" id="TQM44238.1"/>
    </source>
</evidence>
<dbReference type="InterPro" id="IPR018110">
    <property type="entry name" value="Mandel_Rmase/mucon_lact_enz_CS"/>
</dbReference>
<dbReference type="Pfam" id="PF02746">
    <property type="entry name" value="MR_MLE_N"/>
    <property type="match status" value="1"/>
</dbReference>
<dbReference type="SFLD" id="SFLDS00001">
    <property type="entry name" value="Enolase"/>
    <property type="match status" value="1"/>
</dbReference>
<comment type="cofactor">
    <cofactor evidence="1">
        <name>Mg(2+)</name>
        <dbReference type="ChEBI" id="CHEBI:18420"/>
    </cofactor>
</comment>
<feature type="domain" description="Mandelate racemase/muconate lactonizing enzyme C-terminal" evidence="5">
    <location>
        <begin position="165"/>
        <end position="268"/>
    </location>
</feature>
<evidence type="ECO:0000256" key="3">
    <source>
        <dbReference type="ARBA" id="ARBA00022842"/>
    </source>
</evidence>
<evidence type="ECO:0000256" key="2">
    <source>
        <dbReference type="ARBA" id="ARBA00022723"/>
    </source>
</evidence>
<dbReference type="RefSeq" id="WP_142098973.1">
    <property type="nucleotide sequence ID" value="NZ_VFPH01000001.1"/>
</dbReference>
<evidence type="ECO:0000313" key="7">
    <source>
        <dbReference type="Proteomes" id="UP000319818"/>
    </source>
</evidence>
<dbReference type="PROSITE" id="PS00908">
    <property type="entry name" value="MR_MLE_1"/>
    <property type="match status" value="1"/>
</dbReference>
<reference evidence="6 7" key="1">
    <citation type="submission" date="2019-06" db="EMBL/GenBank/DDBJ databases">
        <title>Sequencing the genomes of 1000 actinobacteria strains.</title>
        <authorList>
            <person name="Klenk H.-P."/>
        </authorList>
    </citation>
    <scope>NUCLEOTIDE SEQUENCE [LARGE SCALE GENOMIC DNA]</scope>
    <source>
        <strain evidence="6 7">DSM 45511</strain>
    </source>
</reference>
<organism evidence="6 7">
    <name type="scientific">Pseudonocardia cypriaca</name>
    <dbReference type="NCBI Taxonomy" id="882449"/>
    <lineage>
        <taxon>Bacteria</taxon>
        <taxon>Bacillati</taxon>
        <taxon>Actinomycetota</taxon>
        <taxon>Actinomycetes</taxon>
        <taxon>Pseudonocardiales</taxon>
        <taxon>Pseudonocardiaceae</taxon>
        <taxon>Pseudonocardia</taxon>
    </lineage>
</organism>
<keyword evidence="7" id="KW-1185">Reference proteome</keyword>
<dbReference type="GO" id="GO:0000287">
    <property type="term" value="F:magnesium ion binding"/>
    <property type="evidence" value="ECO:0007669"/>
    <property type="project" value="TreeGrafter"/>
</dbReference>
<dbReference type="PANTHER" id="PTHR13794">
    <property type="entry name" value="ENOLASE SUPERFAMILY, MANDELATE RACEMASE"/>
    <property type="match status" value="1"/>
</dbReference>
<accession>A0A543GDT4</accession>
<dbReference type="InterPro" id="IPR013342">
    <property type="entry name" value="Mandelate_racemase_C"/>
</dbReference>
<dbReference type="EMBL" id="VFPH01000001">
    <property type="protein sequence ID" value="TQM44238.1"/>
    <property type="molecule type" value="Genomic_DNA"/>
</dbReference>
<keyword evidence="2" id="KW-0479">Metal-binding</keyword>
<dbReference type="SMART" id="SM00922">
    <property type="entry name" value="MR_MLE"/>
    <property type="match status" value="1"/>
</dbReference>
<proteinExistence type="predicted"/>
<dbReference type="GO" id="GO:0009063">
    <property type="term" value="P:amino acid catabolic process"/>
    <property type="evidence" value="ECO:0007669"/>
    <property type="project" value="InterPro"/>
</dbReference>